<feature type="transmembrane region" description="Helical" evidence="7">
    <location>
        <begin position="39"/>
        <end position="60"/>
    </location>
</feature>
<evidence type="ECO:0000256" key="4">
    <source>
        <dbReference type="ARBA" id="ARBA00022989"/>
    </source>
</evidence>
<evidence type="ECO:0000259" key="8">
    <source>
        <dbReference type="PROSITE" id="PS50850"/>
    </source>
</evidence>
<feature type="transmembrane region" description="Helical" evidence="7">
    <location>
        <begin position="154"/>
        <end position="173"/>
    </location>
</feature>
<keyword evidence="6" id="KW-0325">Glycoprotein</keyword>
<evidence type="ECO:0000256" key="5">
    <source>
        <dbReference type="ARBA" id="ARBA00023136"/>
    </source>
</evidence>
<dbReference type="PANTHER" id="PTHR23502:SF68">
    <property type="entry name" value="MULTIDRUG TRANSPORTER, PUTATIVE (AFU_ORTHOLOGUE AFUA_3G01120)-RELATED"/>
    <property type="match status" value="1"/>
</dbReference>
<comment type="subcellular location">
    <subcellularLocation>
        <location evidence="1">Membrane</location>
        <topology evidence="1">Multi-pass membrane protein</topology>
    </subcellularLocation>
</comment>
<evidence type="ECO:0000256" key="6">
    <source>
        <dbReference type="ARBA" id="ARBA00023180"/>
    </source>
</evidence>
<organism evidence="9 10">
    <name type="scientific">Fusarium oxysporum f. sp. rapae</name>
    <dbReference type="NCBI Taxonomy" id="485398"/>
    <lineage>
        <taxon>Eukaryota</taxon>
        <taxon>Fungi</taxon>
        <taxon>Dikarya</taxon>
        <taxon>Ascomycota</taxon>
        <taxon>Pezizomycotina</taxon>
        <taxon>Sordariomycetes</taxon>
        <taxon>Hypocreomycetidae</taxon>
        <taxon>Hypocreales</taxon>
        <taxon>Nectriaceae</taxon>
        <taxon>Fusarium</taxon>
        <taxon>Fusarium oxysporum species complex</taxon>
    </lineage>
</organism>
<feature type="transmembrane region" description="Helical" evidence="7">
    <location>
        <begin position="194"/>
        <end position="217"/>
    </location>
</feature>
<dbReference type="PANTHER" id="PTHR23502">
    <property type="entry name" value="MAJOR FACILITATOR SUPERFAMILY"/>
    <property type="match status" value="1"/>
</dbReference>
<dbReference type="Pfam" id="PF07690">
    <property type="entry name" value="MFS_1"/>
    <property type="match status" value="1"/>
</dbReference>
<feature type="transmembrane region" description="Helical" evidence="7">
    <location>
        <begin position="265"/>
        <end position="282"/>
    </location>
</feature>
<feature type="domain" description="Major facilitator superfamily (MFS) profile" evidence="8">
    <location>
        <begin position="1"/>
        <end position="325"/>
    </location>
</feature>
<keyword evidence="3 7" id="KW-0812">Transmembrane</keyword>
<keyword evidence="4 7" id="KW-1133">Transmembrane helix</keyword>
<dbReference type="PROSITE" id="PS50850">
    <property type="entry name" value="MFS"/>
    <property type="match status" value="1"/>
</dbReference>
<feature type="transmembrane region" description="Helical" evidence="7">
    <location>
        <begin position="110"/>
        <end position="134"/>
    </location>
</feature>
<protein>
    <submittedName>
        <fullName evidence="9">MFS transporter prlG</fullName>
    </submittedName>
</protein>
<evidence type="ECO:0000313" key="9">
    <source>
        <dbReference type="EMBL" id="KAG7416056.1"/>
    </source>
</evidence>
<comment type="caution">
    <text evidence="9">The sequence shown here is derived from an EMBL/GenBank/DDBJ whole genome shotgun (WGS) entry which is preliminary data.</text>
</comment>
<proteinExistence type="inferred from homology"/>
<dbReference type="EMBL" id="JAELUQ010000004">
    <property type="protein sequence ID" value="KAG7416056.1"/>
    <property type="molecule type" value="Genomic_DNA"/>
</dbReference>
<evidence type="ECO:0000256" key="2">
    <source>
        <dbReference type="ARBA" id="ARBA00008335"/>
    </source>
</evidence>
<feature type="transmembrane region" description="Helical" evidence="7">
    <location>
        <begin position="288"/>
        <end position="309"/>
    </location>
</feature>
<evidence type="ECO:0000256" key="7">
    <source>
        <dbReference type="SAM" id="Phobius"/>
    </source>
</evidence>
<evidence type="ECO:0000256" key="3">
    <source>
        <dbReference type="ARBA" id="ARBA00022692"/>
    </source>
</evidence>
<gene>
    <name evidence="9" type="primary">prlG-5</name>
    <name evidence="9" type="ORF">Forpe1208_v005742</name>
</gene>
<name>A0A8J5NXU5_FUSOX</name>
<comment type="similarity">
    <text evidence="2">Belongs to the major facilitator superfamily.</text>
</comment>
<dbReference type="InterPro" id="IPR011701">
    <property type="entry name" value="MFS"/>
</dbReference>
<keyword evidence="5 7" id="KW-0472">Membrane</keyword>
<dbReference type="InterPro" id="IPR020846">
    <property type="entry name" value="MFS_dom"/>
</dbReference>
<evidence type="ECO:0000256" key="1">
    <source>
        <dbReference type="ARBA" id="ARBA00004141"/>
    </source>
</evidence>
<dbReference type="GO" id="GO:0016020">
    <property type="term" value="C:membrane"/>
    <property type="evidence" value="ECO:0007669"/>
    <property type="project" value="UniProtKB-SubCell"/>
</dbReference>
<evidence type="ECO:0000313" key="10">
    <source>
        <dbReference type="Proteomes" id="UP000694050"/>
    </source>
</evidence>
<reference evidence="9" key="1">
    <citation type="submission" date="2021-04" db="EMBL/GenBank/DDBJ databases">
        <title>First draft genome resource for Brassicaceae pathogens Fusarium oxysporum f. sp. raphani and Fusarium oxysporum f. sp. rapae.</title>
        <authorList>
            <person name="Asai S."/>
        </authorList>
    </citation>
    <scope>NUCLEOTIDE SEQUENCE</scope>
    <source>
        <strain evidence="9">Tf1208</strain>
    </source>
</reference>
<feature type="transmembrane region" description="Helical" evidence="7">
    <location>
        <begin position="223"/>
        <end position="244"/>
    </location>
</feature>
<accession>A0A8J5NXU5</accession>
<dbReference type="AlphaFoldDB" id="A0A8J5NXU5"/>
<dbReference type="Proteomes" id="UP000694050">
    <property type="component" value="Unassembled WGS sequence"/>
</dbReference>
<sequence length="325" mass="35969">MMPPEQRGRAISLWSLGPLTGPVVGPVCAGFLVEAKGWRWVFWIITIVSGVSVPASFFILRESYAPVLLERKAERLRKETGNELYQPRTKKKGTARELFLAAIIRPTRMFCLSFIVMAMCVYLAVVYGMFYILLTTYTFVYKDAYGFNSIGAGLSFIPGGIGNILGLTYVGVLSDNLIKKRKAQGLEHQPEQRLHPIISVPTGLAMALGLICYGWTADKQVHWIAPMIGTGIVGFGMLGIFMSVQTYLVDMYTTYAASVTAANTVLRSVLGALLPLCGLQLYDSMGLGWGNTLLGLIVLFLAPFPWLFYQYGGRIQQSPKFRTDF</sequence>
<dbReference type="GO" id="GO:0022857">
    <property type="term" value="F:transmembrane transporter activity"/>
    <property type="evidence" value="ECO:0007669"/>
    <property type="project" value="InterPro"/>
</dbReference>